<proteinExistence type="predicted"/>
<dbReference type="InParanoid" id="A0A067P705"/>
<sequence>MTRLLRQNSFKRSSTCPGQILVTLSSGVVPFSLRRRTAFITDALKSVNMRLRSSRISSAATTTEPSQPPRLLHMHGYTAPTDLYYSDFIIQSLAAFLKTTRGYVELQELNPDGTVKPRRNPVGALAMIAVAVERAFTTYFTGKFVPPPQKFSQQYTSAMVNDHLVNTRNLTPQRGRRYEKDVTE</sequence>
<dbReference type="HOGENOM" id="CLU_1468377_0_0_1"/>
<evidence type="ECO:0000313" key="2">
    <source>
        <dbReference type="Proteomes" id="UP000027265"/>
    </source>
</evidence>
<dbReference type="OrthoDB" id="3070163at2759"/>
<accession>A0A067P705</accession>
<organism evidence="1 2">
    <name type="scientific">Jaapia argillacea MUCL 33604</name>
    <dbReference type="NCBI Taxonomy" id="933084"/>
    <lineage>
        <taxon>Eukaryota</taxon>
        <taxon>Fungi</taxon>
        <taxon>Dikarya</taxon>
        <taxon>Basidiomycota</taxon>
        <taxon>Agaricomycotina</taxon>
        <taxon>Agaricomycetes</taxon>
        <taxon>Agaricomycetidae</taxon>
        <taxon>Jaapiales</taxon>
        <taxon>Jaapiaceae</taxon>
        <taxon>Jaapia</taxon>
    </lineage>
</organism>
<name>A0A067P705_9AGAM</name>
<dbReference type="EMBL" id="KL197757">
    <property type="protein sequence ID" value="KDQ50683.1"/>
    <property type="molecule type" value="Genomic_DNA"/>
</dbReference>
<evidence type="ECO:0000313" key="1">
    <source>
        <dbReference type="EMBL" id="KDQ50683.1"/>
    </source>
</evidence>
<protein>
    <submittedName>
        <fullName evidence="1">Uncharacterized protein</fullName>
    </submittedName>
</protein>
<keyword evidence="2" id="KW-1185">Reference proteome</keyword>
<dbReference type="AlphaFoldDB" id="A0A067P705"/>
<gene>
    <name evidence="1" type="ORF">JAAARDRAFT_552216</name>
</gene>
<reference evidence="2" key="1">
    <citation type="journal article" date="2014" name="Proc. Natl. Acad. Sci. U.S.A.">
        <title>Extensive sampling of basidiomycete genomes demonstrates inadequacy of the white-rot/brown-rot paradigm for wood decay fungi.</title>
        <authorList>
            <person name="Riley R."/>
            <person name="Salamov A.A."/>
            <person name="Brown D.W."/>
            <person name="Nagy L.G."/>
            <person name="Floudas D."/>
            <person name="Held B.W."/>
            <person name="Levasseur A."/>
            <person name="Lombard V."/>
            <person name="Morin E."/>
            <person name="Otillar R."/>
            <person name="Lindquist E.A."/>
            <person name="Sun H."/>
            <person name="LaButti K.M."/>
            <person name="Schmutz J."/>
            <person name="Jabbour D."/>
            <person name="Luo H."/>
            <person name="Baker S.E."/>
            <person name="Pisabarro A.G."/>
            <person name="Walton J.D."/>
            <person name="Blanchette R.A."/>
            <person name="Henrissat B."/>
            <person name="Martin F."/>
            <person name="Cullen D."/>
            <person name="Hibbett D.S."/>
            <person name="Grigoriev I.V."/>
        </authorList>
    </citation>
    <scope>NUCLEOTIDE SEQUENCE [LARGE SCALE GENOMIC DNA]</scope>
    <source>
        <strain evidence="2">MUCL 33604</strain>
    </source>
</reference>
<dbReference type="Proteomes" id="UP000027265">
    <property type="component" value="Unassembled WGS sequence"/>
</dbReference>